<keyword evidence="3" id="KW-1003">Cell membrane</keyword>
<dbReference type="Proteomes" id="UP000233293">
    <property type="component" value="Unassembled WGS sequence"/>
</dbReference>
<dbReference type="PANTHER" id="PTHR43386">
    <property type="entry name" value="OLIGOPEPTIDE TRANSPORT SYSTEM PERMEASE PROTEIN APPC"/>
    <property type="match status" value="1"/>
</dbReference>
<evidence type="ECO:0000256" key="2">
    <source>
        <dbReference type="ARBA" id="ARBA00022448"/>
    </source>
</evidence>
<keyword evidence="8 12" id="KW-1133">Transmembrane helix</keyword>
<dbReference type="PROSITE" id="PS50928">
    <property type="entry name" value="ABC_TM1"/>
    <property type="match status" value="1"/>
</dbReference>
<feature type="transmembrane region" description="Helical" evidence="12">
    <location>
        <begin position="80"/>
        <end position="106"/>
    </location>
</feature>
<dbReference type="Pfam" id="PF00528">
    <property type="entry name" value="BPD_transp_1"/>
    <property type="match status" value="1"/>
</dbReference>
<keyword evidence="7" id="KW-0653">Protein transport</keyword>
<dbReference type="GO" id="GO:0015833">
    <property type="term" value="P:peptide transport"/>
    <property type="evidence" value="ECO:0007669"/>
    <property type="project" value="UniProtKB-KW"/>
</dbReference>
<dbReference type="InterPro" id="IPR000515">
    <property type="entry name" value="MetI-like"/>
</dbReference>
<proteinExistence type="inferred from homology"/>
<accession>A0A2N3PPZ5</accession>
<keyword evidence="4" id="KW-0997">Cell inner membrane</keyword>
<dbReference type="RefSeq" id="WP_101252662.1">
    <property type="nucleotide sequence ID" value="NZ_PIUM01000031.1"/>
</dbReference>
<dbReference type="Pfam" id="PF12911">
    <property type="entry name" value="OppC_N"/>
    <property type="match status" value="1"/>
</dbReference>
<evidence type="ECO:0000256" key="4">
    <source>
        <dbReference type="ARBA" id="ARBA00022519"/>
    </source>
</evidence>
<dbReference type="CDD" id="cd06261">
    <property type="entry name" value="TM_PBP2"/>
    <property type="match status" value="1"/>
</dbReference>
<evidence type="ECO:0000259" key="13">
    <source>
        <dbReference type="PROSITE" id="PS50928"/>
    </source>
</evidence>
<dbReference type="EMBL" id="PIUM01000031">
    <property type="protein sequence ID" value="PKU22464.1"/>
    <property type="molecule type" value="Genomic_DNA"/>
</dbReference>
<evidence type="ECO:0000313" key="15">
    <source>
        <dbReference type="Proteomes" id="UP000233293"/>
    </source>
</evidence>
<keyword evidence="2 12" id="KW-0813">Transport</keyword>
<sequence>MTADSGWRRLLRNPMAMAGLTVLGLILLLALFGPFLAAHEIDEVFWDRIGAPPDFAAGFYFGTDANGRDLFARTLAGARVSLLVGTAASLISLVIGVTYGAIAGYLGGRIDAVMMRIVDILYSLPFVFFVILLTVYVGRSLSTIFITIGAVIWLDMARIVRGQTLSLKQREFIEAARAFGATDRRIILRHIIPNLWGPVIISMLLVIPDAILTESFLSFLGLGVQEPNTSWGVLIGDGAQNMMETPWMLLFPGAFLALTLLAFNFLGDGLRDAMDPKE</sequence>
<feature type="transmembrane region" description="Helical" evidence="12">
    <location>
        <begin position="118"/>
        <end position="137"/>
    </location>
</feature>
<dbReference type="Gene3D" id="1.10.3720.10">
    <property type="entry name" value="MetI-like"/>
    <property type="match status" value="1"/>
</dbReference>
<feature type="transmembrane region" description="Helical" evidence="12">
    <location>
        <begin position="143"/>
        <end position="160"/>
    </location>
</feature>
<organism evidence="14 15">
    <name type="scientific">Telmatospirillum siberiense</name>
    <dbReference type="NCBI Taxonomy" id="382514"/>
    <lineage>
        <taxon>Bacteria</taxon>
        <taxon>Pseudomonadati</taxon>
        <taxon>Pseudomonadota</taxon>
        <taxon>Alphaproteobacteria</taxon>
        <taxon>Rhodospirillales</taxon>
        <taxon>Rhodospirillaceae</taxon>
        <taxon>Telmatospirillum</taxon>
    </lineage>
</organism>
<evidence type="ECO:0000256" key="1">
    <source>
        <dbReference type="ARBA" id="ARBA00004429"/>
    </source>
</evidence>
<keyword evidence="6" id="KW-0571">Peptide transport</keyword>
<dbReference type="GO" id="GO:0005886">
    <property type="term" value="C:plasma membrane"/>
    <property type="evidence" value="ECO:0007669"/>
    <property type="project" value="UniProtKB-SubCell"/>
</dbReference>
<comment type="subcellular location">
    <subcellularLocation>
        <location evidence="1">Cell inner membrane</location>
        <topology evidence="1">Multi-pass membrane protein</topology>
    </subcellularLocation>
    <subcellularLocation>
        <location evidence="12">Cell membrane</location>
        <topology evidence="12">Multi-pass membrane protein</topology>
    </subcellularLocation>
</comment>
<evidence type="ECO:0000256" key="10">
    <source>
        <dbReference type="ARBA" id="ARBA00024202"/>
    </source>
</evidence>
<comment type="similarity">
    <text evidence="10">Belongs to the binding-protein-dependent transport system permease family. OppBC subfamily.</text>
</comment>
<name>A0A2N3PPZ5_9PROT</name>
<dbReference type="GO" id="GO:0015031">
    <property type="term" value="P:protein transport"/>
    <property type="evidence" value="ECO:0007669"/>
    <property type="project" value="UniProtKB-KW"/>
</dbReference>
<dbReference type="GO" id="GO:0055085">
    <property type="term" value="P:transmembrane transport"/>
    <property type="evidence" value="ECO:0007669"/>
    <property type="project" value="InterPro"/>
</dbReference>
<evidence type="ECO:0000256" key="8">
    <source>
        <dbReference type="ARBA" id="ARBA00022989"/>
    </source>
</evidence>
<feature type="transmembrane region" description="Helical" evidence="12">
    <location>
        <begin position="247"/>
        <end position="267"/>
    </location>
</feature>
<keyword evidence="15" id="KW-1185">Reference proteome</keyword>
<dbReference type="PANTHER" id="PTHR43386:SF2">
    <property type="entry name" value="OLIGOPEPTIDE TRANSPORT SYSTEM PERMEASE PROTEIN OPPC"/>
    <property type="match status" value="1"/>
</dbReference>
<gene>
    <name evidence="14" type="ORF">CWS72_21280</name>
</gene>
<evidence type="ECO:0000256" key="3">
    <source>
        <dbReference type="ARBA" id="ARBA00022475"/>
    </source>
</evidence>
<dbReference type="OrthoDB" id="9766870at2"/>
<feature type="transmembrane region" description="Helical" evidence="12">
    <location>
        <begin position="194"/>
        <end position="212"/>
    </location>
</feature>
<evidence type="ECO:0000256" key="7">
    <source>
        <dbReference type="ARBA" id="ARBA00022927"/>
    </source>
</evidence>
<dbReference type="SUPFAM" id="SSF161098">
    <property type="entry name" value="MetI-like"/>
    <property type="match status" value="1"/>
</dbReference>
<dbReference type="AlphaFoldDB" id="A0A2N3PPZ5"/>
<dbReference type="InterPro" id="IPR025966">
    <property type="entry name" value="OppC_N"/>
</dbReference>
<evidence type="ECO:0000313" key="14">
    <source>
        <dbReference type="EMBL" id="PKU22464.1"/>
    </source>
</evidence>
<evidence type="ECO:0000256" key="5">
    <source>
        <dbReference type="ARBA" id="ARBA00022692"/>
    </source>
</evidence>
<feature type="domain" description="ABC transmembrane type-1" evidence="13">
    <location>
        <begin position="78"/>
        <end position="267"/>
    </location>
</feature>
<dbReference type="InterPro" id="IPR050366">
    <property type="entry name" value="BP-dependent_transpt_permease"/>
</dbReference>
<comment type="caution">
    <text evidence="14">The sequence shown here is derived from an EMBL/GenBank/DDBJ whole genome shotgun (WGS) entry which is preliminary data.</text>
</comment>
<keyword evidence="9 12" id="KW-0472">Membrane</keyword>
<dbReference type="InterPro" id="IPR035906">
    <property type="entry name" value="MetI-like_sf"/>
</dbReference>
<keyword evidence="5 12" id="KW-0812">Transmembrane</keyword>
<evidence type="ECO:0000256" key="11">
    <source>
        <dbReference type="ARBA" id="ARBA00072251"/>
    </source>
</evidence>
<reference evidence="15" key="1">
    <citation type="submission" date="2017-12" db="EMBL/GenBank/DDBJ databases">
        <title>Draft genome sequence of Telmatospirillum siberiense 26-4b1T, an acidotolerant peatland alphaproteobacterium potentially involved in sulfur cycling.</title>
        <authorList>
            <person name="Hausmann B."/>
            <person name="Pjevac P."/>
            <person name="Schreck K."/>
            <person name="Herbold C.W."/>
            <person name="Daims H."/>
            <person name="Wagner M."/>
            <person name="Pester M."/>
            <person name="Loy A."/>
        </authorList>
    </citation>
    <scope>NUCLEOTIDE SEQUENCE [LARGE SCALE GENOMIC DNA]</scope>
    <source>
        <strain evidence="15">26-4b1</strain>
    </source>
</reference>
<protein>
    <recommendedName>
        <fullName evidence="11">Oligopeptide transport system permease protein OppC</fullName>
    </recommendedName>
</protein>
<evidence type="ECO:0000256" key="12">
    <source>
        <dbReference type="RuleBase" id="RU363032"/>
    </source>
</evidence>
<evidence type="ECO:0000256" key="9">
    <source>
        <dbReference type="ARBA" id="ARBA00023136"/>
    </source>
</evidence>
<evidence type="ECO:0000256" key="6">
    <source>
        <dbReference type="ARBA" id="ARBA00022856"/>
    </source>
</evidence>